<dbReference type="KEGG" id="dmm:dnm_068090"/>
<sequence>MQFGNKYLTISFRYSHGKETRLFPRNKPPPLKKKSRVSPLFAEKKMYKKLLIGYLSPNIAVLPETGALLSNCKFGSPECAFLPNCKFGSPECAFLPNCKFGTPEHRNKYETKSHEKFFRMDGNTADSFFPPASSDHLCPAPLRLMYGSCMFVPAVCLSGKIFLADNCPGSR</sequence>
<dbReference type="Proteomes" id="UP000663722">
    <property type="component" value="Chromosome"/>
</dbReference>
<reference evidence="1" key="1">
    <citation type="journal article" date="2021" name="Microb. Physiol.">
        <title>Proteogenomic Insights into the Physiology of Marine, Sulfate-Reducing, Filamentous Desulfonema limicola and Desulfonema magnum.</title>
        <authorList>
            <person name="Schnaars V."/>
            <person name="Wohlbrand L."/>
            <person name="Scheve S."/>
            <person name="Hinrichs C."/>
            <person name="Reinhardt R."/>
            <person name="Rabus R."/>
        </authorList>
    </citation>
    <scope>NUCLEOTIDE SEQUENCE</scope>
    <source>
        <strain evidence="1">4be13</strain>
    </source>
</reference>
<accession>A0A975GS59</accession>
<dbReference type="EMBL" id="CP061800">
    <property type="protein sequence ID" value="QTA90748.1"/>
    <property type="molecule type" value="Genomic_DNA"/>
</dbReference>
<gene>
    <name evidence="1" type="ORF">dnm_068090</name>
</gene>
<organism evidence="1 2">
    <name type="scientific">Desulfonema magnum</name>
    <dbReference type="NCBI Taxonomy" id="45655"/>
    <lineage>
        <taxon>Bacteria</taxon>
        <taxon>Pseudomonadati</taxon>
        <taxon>Thermodesulfobacteriota</taxon>
        <taxon>Desulfobacteria</taxon>
        <taxon>Desulfobacterales</taxon>
        <taxon>Desulfococcaceae</taxon>
        <taxon>Desulfonema</taxon>
    </lineage>
</organism>
<proteinExistence type="predicted"/>
<keyword evidence="2" id="KW-1185">Reference proteome</keyword>
<evidence type="ECO:0000313" key="2">
    <source>
        <dbReference type="Proteomes" id="UP000663722"/>
    </source>
</evidence>
<protein>
    <submittedName>
        <fullName evidence="1">Uncharacterized protein</fullName>
    </submittedName>
</protein>
<dbReference type="AlphaFoldDB" id="A0A975GS59"/>
<evidence type="ECO:0000313" key="1">
    <source>
        <dbReference type="EMBL" id="QTA90748.1"/>
    </source>
</evidence>
<name>A0A975GS59_9BACT</name>